<evidence type="ECO:0000313" key="10">
    <source>
        <dbReference type="EMBL" id="KXN67007.1"/>
    </source>
</evidence>
<feature type="cross-link" description="3'-(S-cysteinyl)-tyrosine (Cys-Tyr)" evidence="7">
    <location>
        <begin position="76"/>
        <end position="144"/>
    </location>
</feature>
<evidence type="ECO:0000256" key="9">
    <source>
        <dbReference type="RuleBase" id="RU366010"/>
    </source>
</evidence>
<dbReference type="STRING" id="796925.A0A137NW74"/>
<dbReference type="PANTHER" id="PTHR12918:SF1">
    <property type="entry name" value="CYSTEINE DIOXYGENASE TYPE 1"/>
    <property type="match status" value="1"/>
</dbReference>
<feature type="binding site" evidence="8">
    <location>
        <position position="71"/>
    </location>
    <ligand>
        <name>Fe cation</name>
        <dbReference type="ChEBI" id="CHEBI:24875"/>
        <note>catalytic</note>
    </ligand>
</feature>
<gene>
    <name evidence="10" type="ORF">CONCODRAFT_43348</name>
</gene>
<organism evidence="10 11">
    <name type="scientific">Conidiobolus coronatus (strain ATCC 28846 / CBS 209.66 / NRRL 28638)</name>
    <name type="common">Delacroixia coronata</name>
    <dbReference type="NCBI Taxonomy" id="796925"/>
    <lineage>
        <taxon>Eukaryota</taxon>
        <taxon>Fungi</taxon>
        <taxon>Fungi incertae sedis</taxon>
        <taxon>Zoopagomycota</taxon>
        <taxon>Entomophthoromycotina</taxon>
        <taxon>Entomophthoromycetes</taxon>
        <taxon>Entomophthorales</taxon>
        <taxon>Ancylistaceae</taxon>
        <taxon>Conidiobolus</taxon>
    </lineage>
</organism>
<evidence type="ECO:0000256" key="4">
    <source>
        <dbReference type="ARBA" id="ARBA00022964"/>
    </source>
</evidence>
<evidence type="ECO:0000256" key="5">
    <source>
        <dbReference type="ARBA" id="ARBA00023002"/>
    </source>
</evidence>
<dbReference type="Pfam" id="PF05995">
    <property type="entry name" value="CDO_I"/>
    <property type="match status" value="1"/>
</dbReference>
<accession>A0A137NW74</accession>
<dbReference type="Gene3D" id="2.60.120.10">
    <property type="entry name" value="Jelly Rolls"/>
    <property type="match status" value="1"/>
</dbReference>
<evidence type="ECO:0000256" key="7">
    <source>
        <dbReference type="PIRSR" id="PIRSR610300-50"/>
    </source>
</evidence>
<keyword evidence="3 8" id="KW-0479">Metal-binding</keyword>
<keyword evidence="4 9" id="KW-0223">Dioxygenase</keyword>
<dbReference type="InterPro" id="IPR011051">
    <property type="entry name" value="RmlC_Cupin_sf"/>
</dbReference>
<comment type="catalytic activity">
    <reaction evidence="9">
        <text>L-cysteine + O2 = 3-sulfino-L-alanine + H(+)</text>
        <dbReference type="Rhea" id="RHEA:20441"/>
        <dbReference type="ChEBI" id="CHEBI:15378"/>
        <dbReference type="ChEBI" id="CHEBI:15379"/>
        <dbReference type="ChEBI" id="CHEBI:35235"/>
        <dbReference type="ChEBI" id="CHEBI:61085"/>
        <dbReference type="EC" id="1.13.11.20"/>
    </reaction>
</comment>
<protein>
    <recommendedName>
        <fullName evidence="2 9">Cysteine dioxygenase</fullName>
        <ecNumber evidence="2 9">1.13.11.20</ecNumber>
    </recommendedName>
</protein>
<dbReference type="EC" id="1.13.11.20" evidence="2 9"/>
<dbReference type="OrthoDB" id="543511at2759"/>
<dbReference type="InterPro" id="IPR010300">
    <property type="entry name" value="CDO_1"/>
</dbReference>
<dbReference type="OMA" id="NQVAYMA"/>
<evidence type="ECO:0000313" key="11">
    <source>
        <dbReference type="Proteomes" id="UP000070444"/>
    </source>
</evidence>
<dbReference type="EMBL" id="KQ964669">
    <property type="protein sequence ID" value="KXN67007.1"/>
    <property type="molecule type" value="Genomic_DNA"/>
</dbReference>
<evidence type="ECO:0000256" key="3">
    <source>
        <dbReference type="ARBA" id="ARBA00022723"/>
    </source>
</evidence>
<keyword evidence="7" id="KW-0883">Thioether bond</keyword>
<dbReference type="InterPro" id="IPR014710">
    <property type="entry name" value="RmlC-like_jellyroll"/>
</dbReference>
<proteinExistence type="inferred from homology"/>
<dbReference type="SUPFAM" id="SSF51182">
    <property type="entry name" value="RmlC-like cupins"/>
    <property type="match status" value="1"/>
</dbReference>
<keyword evidence="6 8" id="KW-0408">Iron</keyword>
<dbReference type="PANTHER" id="PTHR12918">
    <property type="entry name" value="CYSTEINE DIOXYGENASE"/>
    <property type="match status" value="1"/>
</dbReference>
<keyword evidence="11" id="KW-1185">Reference proteome</keyword>
<reference evidence="10 11" key="1">
    <citation type="journal article" date="2015" name="Genome Biol. Evol.">
        <title>Phylogenomic analyses indicate that early fungi evolved digesting cell walls of algal ancestors of land plants.</title>
        <authorList>
            <person name="Chang Y."/>
            <person name="Wang S."/>
            <person name="Sekimoto S."/>
            <person name="Aerts A.L."/>
            <person name="Choi C."/>
            <person name="Clum A."/>
            <person name="LaButti K.M."/>
            <person name="Lindquist E.A."/>
            <person name="Yee Ngan C."/>
            <person name="Ohm R.A."/>
            <person name="Salamov A.A."/>
            <person name="Grigoriev I.V."/>
            <person name="Spatafora J.W."/>
            <person name="Berbee M.L."/>
        </authorList>
    </citation>
    <scope>NUCLEOTIDE SEQUENCE [LARGE SCALE GENOMIC DNA]</scope>
    <source>
        <strain evidence="10 11">NRRL 28638</strain>
    </source>
</reference>
<sequence length="180" mass="20488">MGTKGLNSGDIDVNKIIRYMEEYQSNADDWERYAFLDKNRYTRNLIDDGNGEYNLILLVWGQNQSSSIHNHAGSHCIMKVLDGEVVESLYDCPSKDEHPKDSEMNLTRELVFGPNQVTYIHDKIGLHKVSNPSSSRPAFSLHLYSPPILEAKSYNKETGESVTACQMKFYSKYGTKVDQN</sequence>
<name>A0A137NW74_CONC2</name>
<feature type="binding site" evidence="8">
    <location>
        <position position="69"/>
    </location>
    <ligand>
        <name>Fe cation</name>
        <dbReference type="ChEBI" id="CHEBI:24875"/>
        <note>catalytic</note>
    </ligand>
</feature>
<evidence type="ECO:0000256" key="6">
    <source>
        <dbReference type="ARBA" id="ARBA00023004"/>
    </source>
</evidence>
<comment type="cofactor">
    <cofactor evidence="9">
        <name>Fe cation</name>
        <dbReference type="ChEBI" id="CHEBI:24875"/>
    </cofactor>
    <text evidence="9">Binds 1 Fe cation per subunit.</text>
</comment>
<dbReference type="AlphaFoldDB" id="A0A137NW74"/>
<evidence type="ECO:0000256" key="8">
    <source>
        <dbReference type="PIRSR" id="PIRSR610300-51"/>
    </source>
</evidence>
<evidence type="ECO:0000256" key="2">
    <source>
        <dbReference type="ARBA" id="ARBA00013133"/>
    </source>
</evidence>
<dbReference type="GO" id="GO:0017172">
    <property type="term" value="F:cysteine dioxygenase activity"/>
    <property type="evidence" value="ECO:0007669"/>
    <property type="project" value="UniProtKB-UniRule"/>
</dbReference>
<dbReference type="Proteomes" id="UP000070444">
    <property type="component" value="Unassembled WGS sequence"/>
</dbReference>
<dbReference type="GO" id="GO:0008198">
    <property type="term" value="F:ferrous iron binding"/>
    <property type="evidence" value="ECO:0007669"/>
    <property type="project" value="TreeGrafter"/>
</dbReference>
<dbReference type="CDD" id="cd10548">
    <property type="entry name" value="cupin_CDO"/>
    <property type="match status" value="1"/>
</dbReference>
<feature type="binding site" evidence="8">
    <location>
        <position position="127"/>
    </location>
    <ligand>
        <name>Fe cation</name>
        <dbReference type="ChEBI" id="CHEBI:24875"/>
        <note>catalytic</note>
    </ligand>
</feature>
<keyword evidence="5 9" id="KW-0560">Oxidoreductase</keyword>
<dbReference type="GO" id="GO:0019448">
    <property type="term" value="P:L-cysteine catabolic process"/>
    <property type="evidence" value="ECO:0007669"/>
    <property type="project" value="TreeGrafter"/>
</dbReference>
<evidence type="ECO:0000256" key="1">
    <source>
        <dbReference type="ARBA" id="ARBA00006622"/>
    </source>
</evidence>
<comment type="similarity">
    <text evidence="1 9">Belongs to the cysteine dioxygenase family.</text>
</comment>